<dbReference type="GO" id="GO:0016592">
    <property type="term" value="C:mediator complex"/>
    <property type="evidence" value="ECO:0007669"/>
    <property type="project" value="InterPro"/>
</dbReference>
<sequence length="311" mass="35028">MATLMLDDEEFKSLEQILSRLAQVTSSIQSLRTDILKSNPLPTTYVQSRLPHPPQTSPLPDPGKKRPRQSSSTNSCRSTNRSSLQASAQIIQRNLQGLLDSLNDNAILLNRMVIHPSPSFPGRTQEGVLGQLLRKKLEPDVEELVARGREMGREAMATPEGLARMSDVWGDVRDWVQRRIAQYVGEEAEDVYTKEEREMGVENVRTGLKRNLEDDEDDDDDDDDDEDGDSGAGGGNKQQQQQQQQQQAIRGPEPETLLWFATRGDFGVLPNIKFERKENVYRGLQGINVPAQDEAMHSVSQQQQQQQQQQP</sequence>
<evidence type="ECO:0000256" key="3">
    <source>
        <dbReference type="ARBA" id="ARBA00020637"/>
    </source>
</evidence>
<comment type="similarity">
    <text evidence="2 9">Belongs to the Mediator complex subunit 8 family.</text>
</comment>
<keyword evidence="5 9" id="KW-0010">Activator</keyword>
<feature type="compositionally biased region" description="Low complexity" evidence="10">
    <location>
        <begin position="238"/>
        <end position="247"/>
    </location>
</feature>
<evidence type="ECO:0000313" key="12">
    <source>
        <dbReference type="Proteomes" id="UP000749293"/>
    </source>
</evidence>
<feature type="region of interest" description="Disordered" evidence="10">
    <location>
        <begin position="292"/>
        <end position="311"/>
    </location>
</feature>
<feature type="compositionally biased region" description="Low complexity" evidence="10">
    <location>
        <begin position="301"/>
        <end position="311"/>
    </location>
</feature>
<comment type="subcellular location">
    <subcellularLocation>
        <location evidence="1 9">Nucleus</location>
    </subcellularLocation>
</comment>
<gene>
    <name evidence="9" type="primary">MED8</name>
    <name evidence="11" type="ORF">GMORB2_1554</name>
</gene>
<feature type="compositionally biased region" description="Pro residues" evidence="10">
    <location>
        <begin position="51"/>
        <end position="61"/>
    </location>
</feature>
<evidence type="ECO:0000256" key="9">
    <source>
        <dbReference type="RuleBase" id="RU364144"/>
    </source>
</evidence>
<organism evidence="11 12">
    <name type="scientific">Geosmithia morbida</name>
    <dbReference type="NCBI Taxonomy" id="1094350"/>
    <lineage>
        <taxon>Eukaryota</taxon>
        <taxon>Fungi</taxon>
        <taxon>Dikarya</taxon>
        <taxon>Ascomycota</taxon>
        <taxon>Pezizomycotina</taxon>
        <taxon>Sordariomycetes</taxon>
        <taxon>Hypocreomycetidae</taxon>
        <taxon>Hypocreales</taxon>
        <taxon>Bionectriaceae</taxon>
        <taxon>Geosmithia</taxon>
    </lineage>
</organism>
<dbReference type="Pfam" id="PF10232">
    <property type="entry name" value="Med8"/>
    <property type="match status" value="1"/>
</dbReference>
<protein>
    <recommendedName>
        <fullName evidence="3 9">Mediator of RNA polymerase II transcription subunit 8</fullName>
    </recommendedName>
    <alternativeName>
        <fullName evidence="8 9">Mediator complex subunit 8</fullName>
    </alternativeName>
</protein>
<dbReference type="Proteomes" id="UP000749293">
    <property type="component" value="Unassembled WGS sequence"/>
</dbReference>
<keyword evidence="6 9" id="KW-0804">Transcription</keyword>
<evidence type="ECO:0000256" key="5">
    <source>
        <dbReference type="ARBA" id="ARBA00023159"/>
    </source>
</evidence>
<dbReference type="GO" id="GO:0000978">
    <property type="term" value="F:RNA polymerase II cis-regulatory region sequence-specific DNA binding"/>
    <property type="evidence" value="ECO:0007669"/>
    <property type="project" value="TreeGrafter"/>
</dbReference>
<feature type="region of interest" description="Disordered" evidence="10">
    <location>
        <begin position="204"/>
        <end position="256"/>
    </location>
</feature>
<dbReference type="AlphaFoldDB" id="A0A9P5D3E5"/>
<comment type="subunit">
    <text evidence="9">Component of the Mediator complex.</text>
</comment>
<evidence type="ECO:0000256" key="1">
    <source>
        <dbReference type="ARBA" id="ARBA00004123"/>
    </source>
</evidence>
<dbReference type="EMBL" id="JAANYQ010000011">
    <property type="protein sequence ID" value="KAF4121715.1"/>
    <property type="molecule type" value="Genomic_DNA"/>
</dbReference>
<feature type="compositionally biased region" description="Low complexity" evidence="10">
    <location>
        <begin position="70"/>
        <end position="82"/>
    </location>
</feature>
<proteinExistence type="inferred from homology"/>
<dbReference type="PANTHER" id="PTHR13074">
    <property type="entry name" value="MEDIATOR OF RNA POLYMERASE II TRANSCRIPTION SUBUNIT 8"/>
    <property type="match status" value="1"/>
</dbReference>
<comment type="function">
    <text evidence="9">Component of the Mediator complex, a coactivator involved in the regulated transcription of nearly all RNA polymerase II-dependent genes. Mediator functions as a bridge to convey information from gene-specific regulatory proteins to the basal RNA polymerase II transcription machinery. Mediator is recruited to promoters by direct interactions with regulatory proteins and serves as a scaffold for the assembly of a functional preinitiation complex with RNA polymerase II and the general transcription factors.</text>
</comment>
<dbReference type="OrthoDB" id="5329317at2759"/>
<evidence type="ECO:0000256" key="4">
    <source>
        <dbReference type="ARBA" id="ARBA00023015"/>
    </source>
</evidence>
<comment type="caution">
    <text evidence="11">The sequence shown here is derived from an EMBL/GenBank/DDBJ whole genome shotgun (WGS) entry which is preliminary data.</text>
</comment>
<keyword evidence="4 9" id="KW-0805">Transcription regulation</keyword>
<keyword evidence="12" id="KW-1185">Reference proteome</keyword>
<dbReference type="PANTHER" id="PTHR13074:SF9">
    <property type="entry name" value="MEDIATOR OF RNA POLYMERASE II TRANSCRIPTION SUBUNIT 8"/>
    <property type="match status" value="1"/>
</dbReference>
<feature type="compositionally biased region" description="Acidic residues" evidence="10">
    <location>
        <begin position="213"/>
        <end position="229"/>
    </location>
</feature>
<evidence type="ECO:0000256" key="10">
    <source>
        <dbReference type="SAM" id="MobiDB-lite"/>
    </source>
</evidence>
<dbReference type="GO" id="GO:0003712">
    <property type="term" value="F:transcription coregulator activity"/>
    <property type="evidence" value="ECO:0007669"/>
    <property type="project" value="InterPro"/>
</dbReference>
<dbReference type="InterPro" id="IPR019364">
    <property type="entry name" value="Mediatior_Med8_fun/met"/>
</dbReference>
<evidence type="ECO:0000256" key="6">
    <source>
        <dbReference type="ARBA" id="ARBA00023163"/>
    </source>
</evidence>
<feature type="region of interest" description="Disordered" evidence="10">
    <location>
        <begin position="42"/>
        <end position="82"/>
    </location>
</feature>
<evidence type="ECO:0000256" key="7">
    <source>
        <dbReference type="ARBA" id="ARBA00023242"/>
    </source>
</evidence>
<accession>A0A9P5D3E5</accession>
<reference evidence="11" key="1">
    <citation type="submission" date="2020-03" db="EMBL/GenBank/DDBJ databases">
        <title>Site-based positive gene gene selection in Geosmithia morbida across the United States reveals a broad range of putative effectors and factors for local host and environmental adapation.</title>
        <authorList>
            <person name="Onufrak A."/>
            <person name="Murdoch R.W."/>
            <person name="Gazis R."/>
            <person name="Huff M."/>
            <person name="Staton M."/>
            <person name="Klingeman W."/>
            <person name="Hadziabdic D."/>
        </authorList>
    </citation>
    <scope>NUCLEOTIDE SEQUENCE</scope>
    <source>
        <strain evidence="11">1262</strain>
    </source>
</reference>
<evidence type="ECO:0000313" key="11">
    <source>
        <dbReference type="EMBL" id="KAF4121715.1"/>
    </source>
</evidence>
<evidence type="ECO:0000256" key="8">
    <source>
        <dbReference type="ARBA" id="ARBA00031261"/>
    </source>
</evidence>
<keyword evidence="7 9" id="KW-0539">Nucleus</keyword>
<dbReference type="GO" id="GO:0070847">
    <property type="term" value="C:core mediator complex"/>
    <property type="evidence" value="ECO:0007669"/>
    <property type="project" value="TreeGrafter"/>
</dbReference>
<dbReference type="GO" id="GO:0006357">
    <property type="term" value="P:regulation of transcription by RNA polymerase II"/>
    <property type="evidence" value="ECO:0007669"/>
    <property type="project" value="InterPro"/>
</dbReference>
<name>A0A9P5D3E5_9HYPO</name>
<dbReference type="Gene3D" id="6.10.250.2610">
    <property type="match status" value="1"/>
</dbReference>
<evidence type="ECO:0000256" key="2">
    <source>
        <dbReference type="ARBA" id="ARBA00005716"/>
    </source>
</evidence>